<gene>
    <name evidence="3" type="ORF">ENF18_08700</name>
</gene>
<dbReference type="GO" id="GO:0052689">
    <property type="term" value="F:carboxylic ester hydrolase activity"/>
    <property type="evidence" value="ECO:0007669"/>
    <property type="project" value="InterPro"/>
</dbReference>
<dbReference type="Proteomes" id="UP000885847">
    <property type="component" value="Unassembled WGS sequence"/>
</dbReference>
<evidence type="ECO:0000313" key="3">
    <source>
        <dbReference type="EMBL" id="HDI83851.1"/>
    </source>
</evidence>
<accession>A0A7C0ZDP8</accession>
<dbReference type="InterPro" id="IPR022742">
    <property type="entry name" value="Hydrolase_4"/>
</dbReference>
<feature type="active site" description="Charge relay system" evidence="1">
    <location>
        <position position="213"/>
    </location>
</feature>
<dbReference type="AlphaFoldDB" id="A0A7C0ZDP8"/>
<dbReference type="Gene3D" id="3.40.50.1820">
    <property type="entry name" value="alpha/beta hydrolase"/>
    <property type="match status" value="1"/>
</dbReference>
<comment type="caution">
    <text evidence="3">The sequence shown here is derived from an EMBL/GenBank/DDBJ whole genome shotgun (WGS) entry which is preliminary data.</text>
</comment>
<dbReference type="PIRSF" id="PIRSF017388">
    <property type="entry name" value="Esterase_lipase"/>
    <property type="match status" value="1"/>
</dbReference>
<dbReference type="InterPro" id="IPR012354">
    <property type="entry name" value="Esterase_lipase"/>
</dbReference>
<organism evidence="3">
    <name type="scientific">candidate division WOR-3 bacterium</name>
    <dbReference type="NCBI Taxonomy" id="2052148"/>
    <lineage>
        <taxon>Bacteria</taxon>
        <taxon>Bacteria division WOR-3</taxon>
    </lineage>
</organism>
<evidence type="ECO:0000256" key="1">
    <source>
        <dbReference type="PIRSR" id="PIRSR017388-1"/>
    </source>
</evidence>
<feature type="active site" description="Charge relay system" evidence="1">
    <location>
        <position position="184"/>
    </location>
</feature>
<dbReference type="SUPFAM" id="SSF53474">
    <property type="entry name" value="alpha/beta-Hydrolases"/>
    <property type="match status" value="1"/>
</dbReference>
<evidence type="ECO:0000259" key="2">
    <source>
        <dbReference type="Pfam" id="PF12146"/>
    </source>
</evidence>
<dbReference type="Pfam" id="PF12146">
    <property type="entry name" value="Hydrolase_4"/>
    <property type="match status" value="1"/>
</dbReference>
<sequence>MGSKIGIFLLHGITKNSGELAYVKKSLEEKGYCVETPNLPRHGLCPREYETCWRDVLQLSKEELLMGVEESFRKFNEKVDEIFVGGNSIGANLAFYLASKFPVKGILALNPVYRLAKGLEFILRHEPKISAFLLKKNGNSNNNDLVFHNFNIGSLLSLLEIVRDTPQYVKGLSIPTLLIFSKNDDILSPKNVVFFDKWLKCEKELHIVNESGHGLPYNSAVLPLIDEFIKNYALTIHK</sequence>
<protein>
    <recommendedName>
        <fullName evidence="2">Serine aminopeptidase S33 domain-containing protein</fullName>
    </recommendedName>
</protein>
<feature type="active site" description="Nucleophile" evidence="1">
    <location>
        <position position="88"/>
    </location>
</feature>
<dbReference type="EMBL" id="DQWE01000404">
    <property type="protein sequence ID" value="HDI83851.1"/>
    <property type="molecule type" value="Genomic_DNA"/>
</dbReference>
<name>A0A7C0ZDP8_UNCW3</name>
<feature type="domain" description="Serine aminopeptidase S33" evidence="2">
    <location>
        <begin position="7"/>
        <end position="215"/>
    </location>
</feature>
<reference evidence="3" key="1">
    <citation type="journal article" date="2020" name="mSystems">
        <title>Genome- and Community-Level Interaction Insights into Carbon Utilization and Element Cycling Functions of Hydrothermarchaeota in Hydrothermal Sediment.</title>
        <authorList>
            <person name="Zhou Z."/>
            <person name="Liu Y."/>
            <person name="Xu W."/>
            <person name="Pan J."/>
            <person name="Luo Z.H."/>
            <person name="Li M."/>
        </authorList>
    </citation>
    <scope>NUCLEOTIDE SEQUENCE [LARGE SCALE GENOMIC DNA]</scope>
    <source>
        <strain evidence="3">HyVt-102</strain>
    </source>
</reference>
<proteinExistence type="predicted"/>
<dbReference type="InterPro" id="IPR029058">
    <property type="entry name" value="AB_hydrolase_fold"/>
</dbReference>